<feature type="domain" description="Ig-like" evidence="2">
    <location>
        <begin position="31"/>
        <end position="134"/>
    </location>
</feature>
<dbReference type="GO" id="GO:0050808">
    <property type="term" value="P:synapse organization"/>
    <property type="evidence" value="ECO:0007669"/>
    <property type="project" value="TreeGrafter"/>
</dbReference>
<dbReference type="InterPro" id="IPR007110">
    <property type="entry name" value="Ig-like_dom"/>
</dbReference>
<dbReference type="SMART" id="SM00408">
    <property type="entry name" value="IGc2"/>
    <property type="match status" value="2"/>
</dbReference>
<organism evidence="3 4">
    <name type="scientific">Brachionus plicatilis</name>
    <name type="common">Marine rotifer</name>
    <name type="synonym">Brachionus muelleri</name>
    <dbReference type="NCBI Taxonomy" id="10195"/>
    <lineage>
        <taxon>Eukaryota</taxon>
        <taxon>Metazoa</taxon>
        <taxon>Spiralia</taxon>
        <taxon>Gnathifera</taxon>
        <taxon>Rotifera</taxon>
        <taxon>Eurotatoria</taxon>
        <taxon>Monogononta</taxon>
        <taxon>Pseudotrocha</taxon>
        <taxon>Ploima</taxon>
        <taxon>Brachionidae</taxon>
        <taxon>Brachionus</taxon>
    </lineage>
</organism>
<name>A0A3M7PKV7_BRAPC</name>
<dbReference type="STRING" id="10195.A0A3M7PKV7"/>
<sequence>MALVYTIILCFLISRLQCYEDLSLFSDFETPRMITENVNITAYMGETINLPCQVANLGNRHVNWLRIKNGIPLTLTVGYHQFSRNMRYRVIRVSDPANVESWNFEIRKVSFEDQGIYQCYIKLNSKEKIKANVNLIVKHIKEKNLANMMSNNVARSERLSADALEKIDVLPNSWIKLRCNATGLVSLKSDKNSRSSFGLQWFKDDFPIEQDLRRLKKWVSSYDNSDYMELELYAVEPNDSGVYQCRKDKTILKNVFLQISTSVSSIKIGSFFIQTFMLLTFFI</sequence>
<dbReference type="Proteomes" id="UP000276133">
    <property type="component" value="Unassembled WGS sequence"/>
</dbReference>
<dbReference type="PANTHER" id="PTHR23279">
    <property type="entry name" value="DEFECTIVE PROBOSCIS EXTENSION RESPONSE DPR -RELATED"/>
    <property type="match status" value="1"/>
</dbReference>
<dbReference type="OrthoDB" id="5359219at2759"/>
<dbReference type="CDD" id="cd00096">
    <property type="entry name" value="Ig"/>
    <property type="match status" value="1"/>
</dbReference>
<dbReference type="Pfam" id="PF07686">
    <property type="entry name" value="V-set"/>
    <property type="match status" value="1"/>
</dbReference>
<proteinExistence type="predicted"/>
<dbReference type="SMART" id="SM00406">
    <property type="entry name" value="IGv"/>
    <property type="match status" value="1"/>
</dbReference>
<dbReference type="SMART" id="SM00409">
    <property type="entry name" value="IG"/>
    <property type="match status" value="2"/>
</dbReference>
<dbReference type="SUPFAM" id="SSF48726">
    <property type="entry name" value="Immunoglobulin"/>
    <property type="match status" value="2"/>
</dbReference>
<feature type="chain" id="PRO_5018153678" evidence="1">
    <location>
        <begin position="19"/>
        <end position="283"/>
    </location>
</feature>
<dbReference type="InterPro" id="IPR013783">
    <property type="entry name" value="Ig-like_fold"/>
</dbReference>
<dbReference type="PANTHER" id="PTHR23279:SF36">
    <property type="entry name" value="DEFECTIVE PROBOSCIS EXTENSION RESPONSE 9, ISOFORM A"/>
    <property type="match status" value="1"/>
</dbReference>
<evidence type="ECO:0000313" key="4">
    <source>
        <dbReference type="Proteomes" id="UP000276133"/>
    </source>
</evidence>
<feature type="signal peptide" evidence="1">
    <location>
        <begin position="1"/>
        <end position="18"/>
    </location>
</feature>
<accession>A0A3M7PKV7</accession>
<dbReference type="InterPro" id="IPR036179">
    <property type="entry name" value="Ig-like_dom_sf"/>
</dbReference>
<dbReference type="InterPro" id="IPR003599">
    <property type="entry name" value="Ig_sub"/>
</dbReference>
<evidence type="ECO:0000256" key="1">
    <source>
        <dbReference type="SAM" id="SignalP"/>
    </source>
</evidence>
<keyword evidence="4" id="KW-1185">Reference proteome</keyword>
<dbReference type="EMBL" id="REGN01010134">
    <property type="protein sequence ID" value="RMZ99618.1"/>
    <property type="molecule type" value="Genomic_DNA"/>
</dbReference>
<dbReference type="InterPro" id="IPR013106">
    <property type="entry name" value="Ig_V-set"/>
</dbReference>
<comment type="caution">
    <text evidence="3">The sequence shown here is derived from an EMBL/GenBank/DDBJ whole genome shotgun (WGS) entry which is preliminary data.</text>
</comment>
<feature type="domain" description="Ig-like" evidence="2">
    <location>
        <begin position="157"/>
        <end position="264"/>
    </location>
</feature>
<reference evidence="3 4" key="1">
    <citation type="journal article" date="2018" name="Sci. Rep.">
        <title>Genomic signatures of local adaptation to the degree of environmental predictability in rotifers.</title>
        <authorList>
            <person name="Franch-Gras L."/>
            <person name="Hahn C."/>
            <person name="Garcia-Roger E.M."/>
            <person name="Carmona M.J."/>
            <person name="Serra M."/>
            <person name="Gomez A."/>
        </authorList>
    </citation>
    <scope>NUCLEOTIDE SEQUENCE [LARGE SCALE GENOMIC DNA]</scope>
    <source>
        <strain evidence="3">HYR1</strain>
    </source>
</reference>
<gene>
    <name evidence="3" type="ORF">BpHYR1_005958</name>
</gene>
<dbReference type="PROSITE" id="PS50835">
    <property type="entry name" value="IG_LIKE"/>
    <property type="match status" value="2"/>
</dbReference>
<dbReference type="Gene3D" id="2.60.40.10">
    <property type="entry name" value="Immunoglobulins"/>
    <property type="match status" value="2"/>
</dbReference>
<evidence type="ECO:0000313" key="3">
    <source>
        <dbReference type="EMBL" id="RMZ99618.1"/>
    </source>
</evidence>
<dbReference type="GO" id="GO:0032589">
    <property type="term" value="C:neuron projection membrane"/>
    <property type="evidence" value="ECO:0007669"/>
    <property type="project" value="TreeGrafter"/>
</dbReference>
<dbReference type="AlphaFoldDB" id="A0A3M7PKV7"/>
<dbReference type="InterPro" id="IPR037448">
    <property type="entry name" value="Zig-8"/>
</dbReference>
<evidence type="ECO:0000259" key="2">
    <source>
        <dbReference type="PROSITE" id="PS50835"/>
    </source>
</evidence>
<keyword evidence="1" id="KW-0732">Signal</keyword>
<dbReference type="InterPro" id="IPR003598">
    <property type="entry name" value="Ig_sub2"/>
</dbReference>
<protein>
    <submittedName>
        <fullName evidence="3">Kin of IRRE 2</fullName>
    </submittedName>
</protein>